<dbReference type="PROSITE" id="PS01098">
    <property type="entry name" value="LIPASE_GDSL_SER"/>
    <property type="match status" value="1"/>
</dbReference>
<dbReference type="GO" id="GO:0004622">
    <property type="term" value="F:phosphatidylcholine lysophospholipase activity"/>
    <property type="evidence" value="ECO:0007669"/>
    <property type="project" value="TreeGrafter"/>
</dbReference>
<sequence>MHIAVLMFAVMTIATGASAQAQPAAKPIKLVVLGDSLSAGLGLPAQQAFPTKLQKALQAKGIEVDMTNAGVSGDTSSGGRDRLDWSVPEGTEGVIVELGANDALRGIDPGLTRTALTDIVGRLKARKIAVMLCGMLAPPNYGADYAARFNSIYPDLAKQFDVPLYPFFLDGVAADAKLNQADGIHPTAEGVDIVVNNMLPTVEAFLRTIGEQRR</sequence>
<accession>A0A7S9D6F8</accession>
<feature type="domain" description="SGNH hydrolase-type esterase" evidence="2">
    <location>
        <begin position="32"/>
        <end position="191"/>
    </location>
</feature>
<dbReference type="FunFam" id="3.40.50.1110:FF:000045">
    <property type="entry name" value="Arylesterase"/>
    <property type="match status" value="1"/>
</dbReference>
<dbReference type="GO" id="GO:0006629">
    <property type="term" value="P:lipid metabolic process"/>
    <property type="evidence" value="ECO:0007669"/>
    <property type="project" value="InterPro"/>
</dbReference>
<dbReference type="InterPro" id="IPR008265">
    <property type="entry name" value="Lipase_GDSL_AS"/>
</dbReference>
<dbReference type="Proteomes" id="UP000594621">
    <property type="component" value="Chromosome"/>
</dbReference>
<evidence type="ECO:0000259" key="2">
    <source>
        <dbReference type="Pfam" id="PF13472"/>
    </source>
</evidence>
<dbReference type="RefSeq" id="WP_195801625.1">
    <property type="nucleotide sequence ID" value="NZ_CP061379.1"/>
</dbReference>
<dbReference type="EMBL" id="CP061379">
    <property type="protein sequence ID" value="QPF92078.1"/>
    <property type="molecule type" value="Genomic_DNA"/>
</dbReference>
<dbReference type="AlphaFoldDB" id="A0A7S9D6F8"/>
<reference evidence="3 4" key="1">
    <citation type="submission" date="2020-09" db="EMBL/GenBank/DDBJ databases">
        <title>Complete genomes of bradyrhizobia occurring on native shrubby legumes in Australia.</title>
        <authorList>
            <person name="Lafay B."/>
        </authorList>
    </citation>
    <scope>NUCLEOTIDE SEQUENCE [LARGE SCALE GENOMIC DNA]</scope>
    <source>
        <strain evidence="3 4">BDV5040</strain>
    </source>
</reference>
<dbReference type="InterPro" id="IPR051532">
    <property type="entry name" value="Ester_Hydrolysis_Enzymes"/>
</dbReference>
<dbReference type="CDD" id="cd01822">
    <property type="entry name" value="Lysophospholipase_L1_like"/>
    <property type="match status" value="1"/>
</dbReference>
<evidence type="ECO:0000313" key="4">
    <source>
        <dbReference type="Proteomes" id="UP000594621"/>
    </source>
</evidence>
<evidence type="ECO:0000313" key="3">
    <source>
        <dbReference type="EMBL" id="QPF92078.1"/>
    </source>
</evidence>
<protein>
    <submittedName>
        <fullName evidence="3">Arylesterase</fullName>
    </submittedName>
</protein>
<feature type="chain" id="PRO_5032968993" evidence="1">
    <location>
        <begin position="20"/>
        <end position="214"/>
    </location>
</feature>
<keyword evidence="4" id="KW-1185">Reference proteome</keyword>
<keyword evidence="1" id="KW-0732">Signal</keyword>
<evidence type="ECO:0000256" key="1">
    <source>
        <dbReference type="SAM" id="SignalP"/>
    </source>
</evidence>
<proteinExistence type="predicted"/>
<dbReference type="Pfam" id="PF13472">
    <property type="entry name" value="Lipase_GDSL_2"/>
    <property type="match status" value="1"/>
</dbReference>
<gene>
    <name evidence="3" type="ORF">IC761_01880</name>
</gene>
<dbReference type="SUPFAM" id="SSF52266">
    <property type="entry name" value="SGNH hydrolase"/>
    <property type="match status" value="1"/>
</dbReference>
<dbReference type="InterPro" id="IPR013830">
    <property type="entry name" value="SGNH_hydro"/>
</dbReference>
<name>A0A7S9D6F8_9BRAD</name>
<dbReference type="KEGG" id="bcou:IC761_01880"/>
<dbReference type="InterPro" id="IPR036514">
    <property type="entry name" value="SGNH_hydro_sf"/>
</dbReference>
<dbReference type="PANTHER" id="PTHR30383">
    <property type="entry name" value="THIOESTERASE 1/PROTEASE 1/LYSOPHOSPHOLIPASE L1"/>
    <property type="match status" value="1"/>
</dbReference>
<dbReference type="PANTHER" id="PTHR30383:SF24">
    <property type="entry name" value="THIOESTERASE 1_PROTEASE 1_LYSOPHOSPHOLIPASE L1"/>
    <property type="match status" value="1"/>
</dbReference>
<organism evidence="3 4">
    <name type="scientific">Bradyrhizobium commune</name>
    <dbReference type="NCBI Taxonomy" id="83627"/>
    <lineage>
        <taxon>Bacteria</taxon>
        <taxon>Pseudomonadati</taxon>
        <taxon>Pseudomonadota</taxon>
        <taxon>Alphaproteobacteria</taxon>
        <taxon>Hyphomicrobiales</taxon>
        <taxon>Nitrobacteraceae</taxon>
        <taxon>Bradyrhizobium</taxon>
    </lineage>
</organism>
<dbReference type="Gene3D" id="3.40.50.1110">
    <property type="entry name" value="SGNH hydrolase"/>
    <property type="match status" value="1"/>
</dbReference>
<feature type="signal peptide" evidence="1">
    <location>
        <begin position="1"/>
        <end position="19"/>
    </location>
</feature>